<feature type="transmembrane region" description="Helical" evidence="7">
    <location>
        <begin position="478"/>
        <end position="496"/>
    </location>
</feature>
<evidence type="ECO:0000256" key="2">
    <source>
        <dbReference type="ARBA" id="ARBA00008066"/>
    </source>
</evidence>
<evidence type="ECO:0000256" key="3">
    <source>
        <dbReference type="ARBA" id="ARBA00022692"/>
    </source>
</evidence>
<comment type="similarity">
    <text evidence="2">Belongs to the amino acid/polyamine transporter 2 family.</text>
</comment>
<feature type="transmembrane region" description="Helical" evidence="7">
    <location>
        <begin position="204"/>
        <end position="225"/>
    </location>
</feature>
<feature type="compositionally biased region" description="Acidic residues" evidence="6">
    <location>
        <begin position="135"/>
        <end position="149"/>
    </location>
</feature>
<feature type="transmembrane region" description="Helical" evidence="7">
    <location>
        <begin position="250"/>
        <end position="270"/>
    </location>
</feature>
<evidence type="ECO:0000256" key="6">
    <source>
        <dbReference type="SAM" id="MobiDB-lite"/>
    </source>
</evidence>
<dbReference type="PANTHER" id="PTHR22950:SF332">
    <property type="entry name" value="AMINO ACID TRANSPORTER (EUROFUNG)"/>
    <property type="match status" value="1"/>
</dbReference>
<feature type="non-terminal residue" evidence="9">
    <location>
        <position position="560"/>
    </location>
</feature>
<reference evidence="9" key="1">
    <citation type="journal article" date="2021" name="J Fungi (Basel)">
        <title>Virulence traits and population genomics of the black yeast Aureobasidium melanogenum.</title>
        <authorList>
            <person name="Cernosa A."/>
            <person name="Sun X."/>
            <person name="Gostincar C."/>
            <person name="Fang C."/>
            <person name="Gunde-Cimerman N."/>
            <person name="Song Z."/>
        </authorList>
    </citation>
    <scope>NUCLEOTIDE SEQUENCE</scope>
    <source>
        <strain evidence="9">EXF-9911</strain>
    </source>
</reference>
<keyword evidence="4 7" id="KW-1133">Transmembrane helix</keyword>
<evidence type="ECO:0000259" key="8">
    <source>
        <dbReference type="Pfam" id="PF01490"/>
    </source>
</evidence>
<protein>
    <submittedName>
        <fullName evidence="9">Vacuolar amino acid transporter 3</fullName>
    </submittedName>
</protein>
<dbReference type="Proteomes" id="UP000779574">
    <property type="component" value="Unassembled WGS sequence"/>
</dbReference>
<dbReference type="PANTHER" id="PTHR22950">
    <property type="entry name" value="AMINO ACID TRANSPORTER"/>
    <property type="match status" value="1"/>
</dbReference>
<accession>A0A9P8E543</accession>
<evidence type="ECO:0000256" key="4">
    <source>
        <dbReference type="ARBA" id="ARBA00022989"/>
    </source>
</evidence>
<evidence type="ECO:0000256" key="7">
    <source>
        <dbReference type="SAM" id="Phobius"/>
    </source>
</evidence>
<reference evidence="9" key="2">
    <citation type="submission" date="2021-08" db="EMBL/GenBank/DDBJ databases">
        <authorList>
            <person name="Gostincar C."/>
            <person name="Sun X."/>
            <person name="Song Z."/>
            <person name="Gunde-Cimerman N."/>
        </authorList>
    </citation>
    <scope>NUCLEOTIDE SEQUENCE</scope>
    <source>
        <strain evidence="9">EXF-9911</strain>
    </source>
</reference>
<evidence type="ECO:0000313" key="10">
    <source>
        <dbReference type="Proteomes" id="UP000779574"/>
    </source>
</evidence>
<dbReference type="Pfam" id="PF01490">
    <property type="entry name" value="Aa_trans"/>
    <property type="match status" value="1"/>
</dbReference>
<proteinExistence type="inferred from homology"/>
<evidence type="ECO:0000256" key="1">
    <source>
        <dbReference type="ARBA" id="ARBA00004141"/>
    </source>
</evidence>
<evidence type="ECO:0000313" key="9">
    <source>
        <dbReference type="EMBL" id="KAG9680500.1"/>
    </source>
</evidence>
<dbReference type="GO" id="GO:0005302">
    <property type="term" value="F:L-tyrosine transmembrane transporter activity"/>
    <property type="evidence" value="ECO:0007669"/>
    <property type="project" value="TreeGrafter"/>
</dbReference>
<gene>
    <name evidence="9" type="ORF">KCU76_g15119</name>
</gene>
<comment type="subcellular location">
    <subcellularLocation>
        <location evidence="1">Membrane</location>
        <topology evidence="1">Multi-pass membrane protein</topology>
    </subcellularLocation>
</comment>
<feature type="transmembrane region" description="Helical" evidence="7">
    <location>
        <begin position="432"/>
        <end position="457"/>
    </location>
</feature>
<name>A0A9P8E543_AURME</name>
<keyword evidence="5 7" id="KW-0472">Membrane</keyword>
<dbReference type="AlphaFoldDB" id="A0A9P8E543"/>
<dbReference type="Gene3D" id="1.20.1740.10">
    <property type="entry name" value="Amino acid/polyamine transporter I"/>
    <property type="match status" value="1"/>
</dbReference>
<feature type="transmembrane region" description="Helical" evidence="7">
    <location>
        <begin position="538"/>
        <end position="557"/>
    </location>
</feature>
<dbReference type="InterPro" id="IPR013057">
    <property type="entry name" value="AA_transpt_TM"/>
</dbReference>
<feature type="transmembrane region" description="Helical" evidence="7">
    <location>
        <begin position="314"/>
        <end position="334"/>
    </location>
</feature>
<dbReference type="GO" id="GO:0005774">
    <property type="term" value="C:vacuolar membrane"/>
    <property type="evidence" value="ECO:0007669"/>
    <property type="project" value="TreeGrafter"/>
</dbReference>
<sequence>MSEEQEIPDEQQAQVVSEHLPSGYTAEFTGNNNSASGVEDSLNLQGGDIHRDIFKLNAQPRQTLHQRAATFSAPRVRRESWDSELTASQARAPGAFRRQYMQRNHTFNTATMPVTRNFVEFLNLYGSFAGEDLHESDDEAVEDEDEEEQAPATESRPLLGRRKSSRAAPKGDAGMVKSFFTLLKAFIGTGIMFLPKAFSNGGILFSSLTMVSISLVSMLAFHLLLKCRNQYGGGYGDLGKAIAGDKMRSLILASITISQIGFVCAGVVFVAENLHSFLETVVKGGMPVSVRALIAMQLIVLVPLSFIRNISKLGPVALLADVFILIGLGYIYYFDVSALAKDGIHPTVRLFNPNSFTLTIGSAIFTFEGIGLILPIQSSMKKPQNFEWLLAVIMLLITVIFTSVGALCYATFGDDTQIEIITNFPQDSKLVNAVQFLYSMAVLFGNPVQLFPAMRIMEGKLFGHLSGKKDVLTKWKKNAFRTFLTGVCIAIAIAGAGNLDRFVALIGSFACVPLVYIYPPLLHYKGCAESRLAKAGDILFMVVGIGMMIYTTGVTLANSF</sequence>
<feature type="domain" description="Amino acid transporter transmembrane" evidence="8">
    <location>
        <begin position="173"/>
        <end position="555"/>
    </location>
</feature>
<feature type="transmembrane region" description="Helical" evidence="7">
    <location>
        <begin position="290"/>
        <end position="307"/>
    </location>
</feature>
<dbReference type="EMBL" id="JAHFXF010000966">
    <property type="protein sequence ID" value="KAG9680500.1"/>
    <property type="molecule type" value="Genomic_DNA"/>
</dbReference>
<organism evidence="9 10">
    <name type="scientific">Aureobasidium melanogenum</name>
    <name type="common">Aureobasidium pullulans var. melanogenum</name>
    <dbReference type="NCBI Taxonomy" id="46634"/>
    <lineage>
        <taxon>Eukaryota</taxon>
        <taxon>Fungi</taxon>
        <taxon>Dikarya</taxon>
        <taxon>Ascomycota</taxon>
        <taxon>Pezizomycotina</taxon>
        <taxon>Dothideomycetes</taxon>
        <taxon>Dothideomycetidae</taxon>
        <taxon>Dothideales</taxon>
        <taxon>Saccotheciaceae</taxon>
        <taxon>Aureobasidium</taxon>
    </lineage>
</organism>
<feature type="transmembrane region" description="Helical" evidence="7">
    <location>
        <begin position="354"/>
        <end position="376"/>
    </location>
</feature>
<comment type="caution">
    <text evidence="9">The sequence shown here is derived from an EMBL/GenBank/DDBJ whole genome shotgun (WGS) entry which is preliminary data.</text>
</comment>
<feature type="transmembrane region" description="Helical" evidence="7">
    <location>
        <begin position="179"/>
        <end position="198"/>
    </location>
</feature>
<keyword evidence="3 7" id="KW-0812">Transmembrane</keyword>
<feature type="region of interest" description="Disordered" evidence="6">
    <location>
        <begin position="135"/>
        <end position="171"/>
    </location>
</feature>
<evidence type="ECO:0000256" key="5">
    <source>
        <dbReference type="ARBA" id="ARBA00023136"/>
    </source>
</evidence>
<feature type="transmembrane region" description="Helical" evidence="7">
    <location>
        <begin position="388"/>
        <end position="412"/>
    </location>
</feature>
<feature type="transmembrane region" description="Helical" evidence="7">
    <location>
        <begin position="502"/>
        <end position="518"/>
    </location>
</feature>